<protein>
    <submittedName>
        <fullName evidence="1">Uncharacterized protein</fullName>
    </submittedName>
</protein>
<dbReference type="EMBL" id="CAKMTQ010000046">
    <property type="protein sequence ID" value="CAH1539072.1"/>
    <property type="molecule type" value="Genomic_DNA"/>
</dbReference>
<comment type="caution">
    <text evidence="1">The sequence shown here is derived from an EMBL/GenBank/DDBJ whole genome shotgun (WGS) entry which is preliminary data.</text>
</comment>
<dbReference type="AlphaFoldDB" id="A0AAU9QAK3"/>
<reference evidence="1" key="1">
    <citation type="submission" date="2022-01" db="EMBL/GenBank/DDBJ databases">
        <authorList>
            <person name="Lagorce A."/>
        </authorList>
    </citation>
    <scope>NUCLEOTIDE SEQUENCE</scope>
    <source>
        <strain evidence="1">Th15_F1_D04</strain>
    </source>
</reference>
<name>A0AAU9QAK3_9VIBR</name>
<proteinExistence type="predicted"/>
<organism evidence="1 2">
    <name type="scientific">Vibrio owensii</name>
    <dbReference type="NCBI Taxonomy" id="696485"/>
    <lineage>
        <taxon>Bacteria</taxon>
        <taxon>Pseudomonadati</taxon>
        <taxon>Pseudomonadota</taxon>
        <taxon>Gammaproteobacteria</taxon>
        <taxon>Vibrionales</taxon>
        <taxon>Vibrionaceae</taxon>
        <taxon>Vibrio</taxon>
    </lineage>
</organism>
<dbReference type="Proteomes" id="UP001295420">
    <property type="component" value="Unassembled WGS sequence"/>
</dbReference>
<gene>
    <name evidence="1" type="ORF">THF1D04_500001</name>
</gene>
<evidence type="ECO:0000313" key="1">
    <source>
        <dbReference type="EMBL" id="CAH1539072.1"/>
    </source>
</evidence>
<evidence type="ECO:0000313" key="2">
    <source>
        <dbReference type="Proteomes" id="UP001295420"/>
    </source>
</evidence>
<sequence length="50" mass="5810">MDFSLKWAKNPNITGLWLNINASHIAVGWVNYEGSRQHPYKPSIISRELR</sequence>
<accession>A0AAU9QAK3</accession>